<accession>A0ABD0WTW9</accession>
<dbReference type="PANTHER" id="PTHR34479">
    <property type="entry name" value="COILED-COIL DOMAIN-CONTAINING PROTEIN 30"/>
    <property type="match status" value="1"/>
</dbReference>
<evidence type="ECO:0000313" key="3">
    <source>
        <dbReference type="EMBL" id="KAL0978688.1"/>
    </source>
</evidence>
<dbReference type="InterPro" id="IPR052825">
    <property type="entry name" value="CCD-Prefoldin_beta-like"/>
</dbReference>
<dbReference type="AlphaFoldDB" id="A0ABD0WTW9"/>
<comment type="caution">
    <text evidence="3">The sequence shown here is derived from an EMBL/GenBank/DDBJ whole genome shotgun (WGS) entry which is preliminary data.</text>
</comment>
<name>A0ABD0WTW9_UMBPY</name>
<proteinExistence type="predicted"/>
<dbReference type="Pfam" id="PF15742">
    <property type="entry name" value="DUF4686"/>
    <property type="match status" value="1"/>
</dbReference>
<reference evidence="3 4" key="1">
    <citation type="submission" date="2024-06" db="EMBL/GenBank/DDBJ databases">
        <authorList>
            <person name="Pan Q."/>
            <person name="Wen M."/>
            <person name="Jouanno E."/>
            <person name="Zahm M."/>
            <person name="Klopp C."/>
            <person name="Cabau C."/>
            <person name="Louis A."/>
            <person name="Berthelot C."/>
            <person name="Parey E."/>
            <person name="Roest Crollius H."/>
            <person name="Montfort J."/>
            <person name="Robinson-Rechavi M."/>
            <person name="Bouchez O."/>
            <person name="Lampietro C."/>
            <person name="Lopez Roques C."/>
            <person name="Donnadieu C."/>
            <person name="Postlethwait J."/>
            <person name="Bobe J."/>
            <person name="Verreycken H."/>
            <person name="Guiguen Y."/>
        </authorList>
    </citation>
    <scope>NUCLEOTIDE SEQUENCE [LARGE SCALE GENOMIC DNA]</scope>
    <source>
        <strain evidence="3">Up_M1</strain>
        <tissue evidence="3">Testis</tissue>
    </source>
</reference>
<feature type="coiled-coil region" evidence="1">
    <location>
        <begin position="620"/>
        <end position="647"/>
    </location>
</feature>
<evidence type="ECO:0000256" key="1">
    <source>
        <dbReference type="SAM" id="Coils"/>
    </source>
</evidence>
<dbReference type="InterPro" id="IPR031476">
    <property type="entry name" value="DUF4686"/>
</dbReference>
<keyword evidence="1" id="KW-0175">Coiled coil</keyword>
<keyword evidence="4" id="KW-1185">Reference proteome</keyword>
<organism evidence="3 4">
    <name type="scientific">Umbra pygmaea</name>
    <name type="common">Eastern mudminnow</name>
    <dbReference type="NCBI Taxonomy" id="75934"/>
    <lineage>
        <taxon>Eukaryota</taxon>
        <taxon>Metazoa</taxon>
        <taxon>Chordata</taxon>
        <taxon>Craniata</taxon>
        <taxon>Vertebrata</taxon>
        <taxon>Euteleostomi</taxon>
        <taxon>Actinopterygii</taxon>
        <taxon>Neopterygii</taxon>
        <taxon>Teleostei</taxon>
        <taxon>Protacanthopterygii</taxon>
        <taxon>Esociformes</taxon>
        <taxon>Umbridae</taxon>
        <taxon>Umbra</taxon>
    </lineage>
</organism>
<dbReference type="EMBL" id="JAGEUA010000005">
    <property type="protein sequence ID" value="KAL0978688.1"/>
    <property type="molecule type" value="Genomic_DNA"/>
</dbReference>
<evidence type="ECO:0000256" key="2">
    <source>
        <dbReference type="SAM" id="MobiDB-lite"/>
    </source>
</evidence>
<feature type="compositionally biased region" description="Polar residues" evidence="2">
    <location>
        <begin position="150"/>
        <end position="183"/>
    </location>
</feature>
<sequence length="716" mass="83330">MEQSEEDWNELGQVVVWLQAQGLSPGASVKEQLGFLWRLFQHNEGRLVNVTHDLDSLRARHSAEMAESYLEHLRSLSEQRDVLTQEYEQDNEVFRVQLHRMTLQQDAQMNEVAEMLYQEGLAEIIPCSPSEQVAYLLVERASLLERPDDPQTTAGKAGTPSASQQEIHSQHQGMDQGATSHGQSPWKRLFGLRKAAQKNLPMTYTSVELRPGSDSGSGLSVERELARLERDLEEASRRLAMAHKEIRRLTDELESAHMTQSAYEPELQRAQEEVELLRQEVEKLKKCDFVELRKAKEMNGHLDRQEIRELRPRGCVMDAARKALMETGVKMAAPQMLTVSLQTDLQLMEQDSNRERGLQRSETKYKLDELQHQMQRLKEKYNKLIYTTNKAEEEYVEVKQQREEEEKVLELLMDKTEEVEEEYVAIKSKKEEEERLYEELKTKVDEEKKECECAKSMEEELNLKLDKHLGQSEQPHRRLLLNKDSLLQQQKVDENEKVEQHVRHAQSFLKTTEKDLMLQAEDYLNLQRNQTPQQQDNTKELMEASQGDCEKLKKKFMEVLTSLDFQRSKNAKTRSQHKTKMQRAKQIFIKETGWRDERIKDLERDLAFALNSSTMEKDMIVNMNKENDKLLAEKRDLLGKLNEFEDKNIKTVLAATTTQYRVDFLEKENKHLQDTIVEMSGLIPSGTELQHALKNLKISADVKVNWLGKCVGGYRF</sequence>
<dbReference type="Proteomes" id="UP001557470">
    <property type="component" value="Unassembled WGS sequence"/>
</dbReference>
<feature type="coiled-coil region" evidence="1">
    <location>
        <begin position="360"/>
        <end position="464"/>
    </location>
</feature>
<gene>
    <name evidence="3" type="ORF">UPYG_G00173920</name>
</gene>
<evidence type="ECO:0000313" key="4">
    <source>
        <dbReference type="Proteomes" id="UP001557470"/>
    </source>
</evidence>
<feature type="coiled-coil region" evidence="1">
    <location>
        <begin position="66"/>
        <end position="93"/>
    </location>
</feature>
<feature type="region of interest" description="Disordered" evidence="2">
    <location>
        <begin position="146"/>
        <end position="184"/>
    </location>
</feature>
<protein>
    <submittedName>
        <fullName evidence="3">Uncharacterized protein</fullName>
    </submittedName>
</protein>
<dbReference type="PANTHER" id="PTHR34479:SF1">
    <property type="entry name" value="COILED-COIL DOMAIN-CONTAINING PROTEIN 30"/>
    <property type="match status" value="1"/>
</dbReference>
<feature type="coiled-coil region" evidence="1">
    <location>
        <begin position="218"/>
        <end position="287"/>
    </location>
</feature>